<dbReference type="STRING" id="1081102.A0A167SQB1"/>
<reference evidence="3 4" key="1">
    <citation type="journal article" date="2016" name="Genome Biol. Evol.">
        <title>Divergent and convergent evolution of fungal pathogenicity.</title>
        <authorList>
            <person name="Shang Y."/>
            <person name="Xiao G."/>
            <person name="Zheng P."/>
            <person name="Cen K."/>
            <person name="Zhan S."/>
            <person name="Wang C."/>
        </authorList>
    </citation>
    <scope>NUCLEOTIDE SEQUENCE [LARGE SCALE GENOMIC DNA]</scope>
    <source>
        <strain evidence="3 4">RCEF 264</strain>
    </source>
</reference>
<evidence type="ECO:0000313" key="4">
    <source>
        <dbReference type="Proteomes" id="UP000076874"/>
    </source>
</evidence>
<dbReference type="AlphaFoldDB" id="A0A167SQB1"/>
<protein>
    <recommendedName>
        <fullName evidence="5">Extracellular membrane protein CFEM domain-containing protein</fullName>
    </recommendedName>
</protein>
<name>A0A167SQB1_9HYPO</name>
<feature type="compositionally biased region" description="Low complexity" evidence="1">
    <location>
        <begin position="214"/>
        <end position="253"/>
    </location>
</feature>
<evidence type="ECO:0008006" key="5">
    <source>
        <dbReference type="Google" id="ProtNLM"/>
    </source>
</evidence>
<evidence type="ECO:0000256" key="1">
    <source>
        <dbReference type="SAM" id="MobiDB-lite"/>
    </source>
</evidence>
<feature type="chain" id="PRO_5007892320" description="Extracellular membrane protein CFEM domain-containing protein" evidence="2">
    <location>
        <begin position="27"/>
        <end position="306"/>
    </location>
</feature>
<evidence type="ECO:0000256" key="2">
    <source>
        <dbReference type="SAM" id="SignalP"/>
    </source>
</evidence>
<gene>
    <name evidence="3" type="ORF">SPI_06027</name>
</gene>
<keyword evidence="4" id="KW-1185">Reference proteome</keyword>
<accession>A0A167SQB1</accession>
<comment type="caution">
    <text evidence="3">The sequence shown here is derived from an EMBL/GenBank/DDBJ whole genome shotgun (WGS) entry which is preliminary data.</text>
</comment>
<keyword evidence="2" id="KW-0732">Signal</keyword>
<proteinExistence type="predicted"/>
<evidence type="ECO:0000313" key="3">
    <source>
        <dbReference type="EMBL" id="OAA59829.1"/>
    </source>
</evidence>
<feature type="compositionally biased region" description="Polar residues" evidence="1">
    <location>
        <begin position="262"/>
        <end position="271"/>
    </location>
</feature>
<organism evidence="3 4">
    <name type="scientific">Niveomyces insectorum RCEF 264</name>
    <dbReference type="NCBI Taxonomy" id="1081102"/>
    <lineage>
        <taxon>Eukaryota</taxon>
        <taxon>Fungi</taxon>
        <taxon>Dikarya</taxon>
        <taxon>Ascomycota</taxon>
        <taxon>Pezizomycotina</taxon>
        <taxon>Sordariomycetes</taxon>
        <taxon>Hypocreomycetidae</taxon>
        <taxon>Hypocreales</taxon>
        <taxon>Cordycipitaceae</taxon>
        <taxon>Niveomyces</taxon>
    </lineage>
</organism>
<dbReference type="Proteomes" id="UP000076874">
    <property type="component" value="Unassembled WGS sequence"/>
</dbReference>
<dbReference type="OrthoDB" id="10661686at2759"/>
<dbReference type="EMBL" id="AZHD01000010">
    <property type="protein sequence ID" value="OAA59829.1"/>
    <property type="molecule type" value="Genomic_DNA"/>
</dbReference>
<feature type="signal peptide" evidence="2">
    <location>
        <begin position="1"/>
        <end position="26"/>
    </location>
</feature>
<sequence length="306" mass="30186">MGVRSLRQTLRLFALAAVGVLPVAVASSSSEIAFGGCLGTCVANNGCKPTNSKCVCAAAQSTPFLDMVVICLARSCLLTGYGGGDGNDDDNETVKEAVAAINQGFLQIVESVCAHEGAPVPPSKVSAAVATASSAVVSLLGGGGDGDGGGDHTTFTRTSFTQHQTRTTTMTVPGGGGPVGVFPPTATAAPPITATIGGGEEPSFVPSAPPAPPATTDDTPTGAPTEAPTNTPADTENTAAATTTTKSATRSATKPPPAVDTTEGTPFTNANAAPGQVAPSWWWPAAVAAAATAMLTVATGGHLRLV</sequence>
<feature type="region of interest" description="Disordered" evidence="1">
    <location>
        <begin position="192"/>
        <end position="272"/>
    </location>
</feature>